<dbReference type="HAMAP" id="MF_03009">
    <property type="entry name" value="eIF3j"/>
    <property type="match status" value="1"/>
</dbReference>
<keyword evidence="3 4" id="KW-0648">Protein biosynthesis</keyword>
<gene>
    <name evidence="4 6" type="primary">HCR1</name>
    <name evidence="6" type="ORF">SEPCBS57363_001055</name>
</gene>
<feature type="region of interest" description="Disordered" evidence="5">
    <location>
        <begin position="258"/>
        <end position="280"/>
    </location>
</feature>
<comment type="function">
    <text evidence="4">Component of the eukaryotic translation initiation factor 3 (eIF-3) complex, which is involved in protein synthesis of a specialized repertoire of mRNAs and, together with other initiation factors, stimulates binding of mRNA and methionyl-tRNAi to the 40S ribosome. The eIF-3 complex specifically targets and initiates translation of a subset of mRNAs involved in cell proliferation.</text>
</comment>
<feature type="region of interest" description="Disordered" evidence="5">
    <location>
        <begin position="1"/>
        <end position="148"/>
    </location>
</feature>
<evidence type="ECO:0000256" key="1">
    <source>
        <dbReference type="ARBA" id="ARBA00022490"/>
    </source>
</evidence>
<evidence type="ECO:0000256" key="3">
    <source>
        <dbReference type="ARBA" id="ARBA00022917"/>
    </source>
</evidence>
<evidence type="ECO:0000256" key="4">
    <source>
        <dbReference type="HAMAP-Rule" id="MF_03009"/>
    </source>
</evidence>
<feature type="compositionally biased region" description="Acidic residues" evidence="5">
    <location>
        <begin position="55"/>
        <end position="75"/>
    </location>
</feature>
<organism evidence="6 7">
    <name type="scientific">Sporothrix epigloea</name>
    <dbReference type="NCBI Taxonomy" id="1892477"/>
    <lineage>
        <taxon>Eukaryota</taxon>
        <taxon>Fungi</taxon>
        <taxon>Dikarya</taxon>
        <taxon>Ascomycota</taxon>
        <taxon>Pezizomycotina</taxon>
        <taxon>Sordariomycetes</taxon>
        <taxon>Sordariomycetidae</taxon>
        <taxon>Ophiostomatales</taxon>
        <taxon>Ophiostomataceae</taxon>
        <taxon>Sporothrix</taxon>
    </lineage>
</organism>
<comment type="subunit">
    <text evidence="4">Component of the eukaryotic translation initiation factor 3 (eIF-3) complex.</text>
</comment>
<keyword evidence="7" id="KW-1185">Reference proteome</keyword>
<dbReference type="Pfam" id="PF08597">
    <property type="entry name" value="eIF3_subunit"/>
    <property type="match status" value="1"/>
</dbReference>
<dbReference type="PANTHER" id="PTHR21681:SF0">
    <property type="entry name" value="EUKARYOTIC TRANSLATION INITIATION FACTOR 3 SUBUNIT J"/>
    <property type="match status" value="1"/>
</dbReference>
<feature type="compositionally biased region" description="Basic and acidic residues" evidence="5">
    <location>
        <begin position="131"/>
        <end position="148"/>
    </location>
</feature>
<keyword evidence="2 4" id="KW-0396">Initiation factor</keyword>
<keyword evidence="1 4" id="KW-0963">Cytoplasm</keyword>
<comment type="similarity">
    <text evidence="4">Belongs to the eIF-3 subunit J family.</text>
</comment>
<dbReference type="GO" id="GO:0003743">
    <property type="term" value="F:translation initiation factor activity"/>
    <property type="evidence" value="ECO:0007669"/>
    <property type="project" value="UniProtKB-KW"/>
</dbReference>
<feature type="compositionally biased region" description="Basic and acidic residues" evidence="5">
    <location>
        <begin position="76"/>
        <end position="87"/>
    </location>
</feature>
<accession>A0ABP0D865</accession>
<evidence type="ECO:0000256" key="2">
    <source>
        <dbReference type="ARBA" id="ARBA00022540"/>
    </source>
</evidence>
<sequence length="301" mass="32357">MVGKWGTFTQPLDTAVFLSPAQENDEDESSSGSVSGSETGNPVPAPLLRRTNKFEDEEDDDSDVLDSWDADDSEVEREKAKKEEEAKAAAAAAAAAAKKSKNQRIAEKQVERARAQAEAEDEAALLAGETEAERRERLRRNEQDSDLQHAADMFGDAGLSAGTGTRKSAAVLKASAISVSASDPTKTVDLGSIPLLNPTTKPQFDKLQQTLGPIISAHSQKGPYVMFAQNFIRELCKTLPSDQIKKINSSLTALANDRLREEKASEKGGKKTKAAKTKTTLAIARPSAVDTSAYDDVDYGE</sequence>
<evidence type="ECO:0000256" key="5">
    <source>
        <dbReference type="SAM" id="MobiDB-lite"/>
    </source>
</evidence>
<evidence type="ECO:0000313" key="7">
    <source>
        <dbReference type="Proteomes" id="UP001642501"/>
    </source>
</evidence>
<proteinExistence type="inferred from homology"/>
<dbReference type="Proteomes" id="UP001642501">
    <property type="component" value="Unassembled WGS sequence"/>
</dbReference>
<dbReference type="InterPro" id="IPR023194">
    <property type="entry name" value="eIF3-like_dom_sf"/>
</dbReference>
<name>A0ABP0D865_9PEZI</name>
<protein>
    <recommendedName>
        <fullName evidence="4">Eukaryotic translation initiation factor 3 subunit J</fullName>
        <shortName evidence="4">eIF3j</shortName>
    </recommendedName>
    <alternativeName>
        <fullName evidence="4">Eukaryotic translation initiation factor 3 30 kDa subunit homolog</fullName>
        <shortName evidence="4">eIF-3 30 kDa subunit homolog</shortName>
    </alternativeName>
</protein>
<feature type="compositionally biased region" description="Basic and acidic residues" evidence="5">
    <location>
        <begin position="258"/>
        <end position="269"/>
    </location>
</feature>
<comment type="caution">
    <text evidence="6">The sequence shown here is derived from an EMBL/GenBank/DDBJ whole genome shotgun (WGS) entry which is preliminary data.</text>
</comment>
<feature type="compositionally biased region" description="Low complexity" evidence="5">
    <location>
        <begin position="88"/>
        <end position="97"/>
    </location>
</feature>
<feature type="compositionally biased region" description="Basic and acidic residues" evidence="5">
    <location>
        <begin position="104"/>
        <end position="117"/>
    </location>
</feature>
<evidence type="ECO:0000313" key="6">
    <source>
        <dbReference type="EMBL" id="CAK7264410.1"/>
    </source>
</evidence>
<dbReference type="InterPro" id="IPR013906">
    <property type="entry name" value="eIF3j"/>
</dbReference>
<dbReference type="Gene3D" id="1.10.246.60">
    <property type="entry name" value="Eukaryotic translation initiation factor 3 like domains"/>
    <property type="match status" value="1"/>
</dbReference>
<dbReference type="PANTHER" id="PTHR21681">
    <property type="entry name" value="EUKARYOTIC TRANSLATION INITIATION FACTOR 3 SUBUNIT J"/>
    <property type="match status" value="1"/>
</dbReference>
<dbReference type="EMBL" id="CAWUOM010000010">
    <property type="protein sequence ID" value="CAK7264410.1"/>
    <property type="molecule type" value="Genomic_DNA"/>
</dbReference>
<comment type="subcellular location">
    <subcellularLocation>
        <location evidence="4">Cytoplasm</location>
    </subcellularLocation>
</comment>
<reference evidence="6 7" key="1">
    <citation type="submission" date="2024-01" db="EMBL/GenBank/DDBJ databases">
        <authorList>
            <person name="Allen C."/>
            <person name="Tagirdzhanova G."/>
        </authorList>
    </citation>
    <scope>NUCLEOTIDE SEQUENCE [LARGE SCALE GENOMIC DNA]</scope>
    <source>
        <strain evidence="6 7">CBS 573.63</strain>
    </source>
</reference>